<evidence type="ECO:0000313" key="1">
    <source>
        <dbReference type="EMBL" id="KAJ8113930.1"/>
    </source>
</evidence>
<sequence length="211" mass="22758">MSSGPLYLGFDLSTQQLKAIVISSDLTVISEAKVDFDADFGAKYGVKKGVLTNEDEGEVFQPVAMWVEAVDLVLTRLRDKGCPMGQIKGISGSGQQHSSVYWSADAEATLKTLDPKRSLLEQLDEHVFAFQFAPNWQDHSTQKECDNFDAHLGSPQKLADVSGSSAHHEPRSCGCGGGVRKCTTPQRASRYVPRSSHPCSSAASHPSTSAT</sequence>
<organism evidence="1 2">
    <name type="scientific">Nemania bipapillata</name>
    <dbReference type="NCBI Taxonomy" id="110536"/>
    <lineage>
        <taxon>Eukaryota</taxon>
        <taxon>Fungi</taxon>
        <taxon>Dikarya</taxon>
        <taxon>Ascomycota</taxon>
        <taxon>Pezizomycotina</taxon>
        <taxon>Sordariomycetes</taxon>
        <taxon>Xylariomycetidae</taxon>
        <taxon>Xylariales</taxon>
        <taxon>Xylariaceae</taxon>
        <taxon>Nemania</taxon>
    </lineage>
</organism>
<evidence type="ECO:0000313" key="2">
    <source>
        <dbReference type="Proteomes" id="UP001153334"/>
    </source>
</evidence>
<name>A0ACC2IFH0_9PEZI</name>
<keyword evidence="2" id="KW-1185">Reference proteome</keyword>
<comment type="caution">
    <text evidence="1">The sequence shown here is derived from an EMBL/GenBank/DDBJ whole genome shotgun (WGS) entry which is preliminary data.</text>
</comment>
<dbReference type="EMBL" id="JAPESX010001469">
    <property type="protein sequence ID" value="KAJ8113930.1"/>
    <property type="molecule type" value="Genomic_DNA"/>
</dbReference>
<accession>A0ACC2IFH0</accession>
<dbReference type="Proteomes" id="UP001153334">
    <property type="component" value="Unassembled WGS sequence"/>
</dbReference>
<protein>
    <submittedName>
        <fullName evidence="1">Uncharacterized protein</fullName>
    </submittedName>
</protein>
<proteinExistence type="predicted"/>
<gene>
    <name evidence="1" type="ORF">ONZ43_g5030</name>
</gene>
<reference evidence="1" key="1">
    <citation type="submission" date="2022-11" db="EMBL/GenBank/DDBJ databases">
        <title>Genome Sequence of Nemania bipapillata.</title>
        <authorList>
            <person name="Buettner E."/>
        </authorList>
    </citation>
    <scope>NUCLEOTIDE SEQUENCE</scope>
    <source>
        <strain evidence="1">CP14</strain>
    </source>
</reference>